<feature type="binding site" evidence="9">
    <location>
        <position position="17"/>
    </location>
    <ligand>
        <name>Mg(2+)</name>
        <dbReference type="ChEBI" id="CHEBI:18420"/>
    </ligand>
</feature>
<keyword evidence="7 9" id="KW-0460">Magnesium</keyword>
<dbReference type="PANTHER" id="PTHR43210">
    <property type="entry name" value="DETHIOBIOTIN SYNTHETASE"/>
    <property type="match status" value="1"/>
</dbReference>
<dbReference type="HAMAP" id="MF_00336">
    <property type="entry name" value="BioD"/>
    <property type="match status" value="1"/>
</dbReference>
<protein>
    <recommendedName>
        <fullName evidence="9">ATP-dependent dethiobiotin synthetase BioD</fullName>
        <ecNumber evidence="9">6.3.3.3</ecNumber>
    </recommendedName>
    <alternativeName>
        <fullName evidence="9">DTB synthetase</fullName>
        <shortName evidence="9">DTBS</shortName>
    </alternativeName>
    <alternativeName>
        <fullName evidence="9">Dethiobiotin synthase</fullName>
    </alternativeName>
</protein>
<dbReference type="RefSeq" id="WP_154740922.1">
    <property type="nucleotide sequence ID" value="NZ_WMBQ01000003.1"/>
</dbReference>
<dbReference type="Proteomes" id="UP000440694">
    <property type="component" value="Unassembled WGS sequence"/>
</dbReference>
<dbReference type="PANTHER" id="PTHR43210:SF2">
    <property type="entry name" value="ATP-DEPENDENT DETHIOBIOTIN SYNTHETASE BIOD 2"/>
    <property type="match status" value="1"/>
</dbReference>
<dbReference type="GO" id="GO:0009102">
    <property type="term" value="P:biotin biosynthetic process"/>
    <property type="evidence" value="ECO:0007669"/>
    <property type="project" value="UniProtKB-UniRule"/>
</dbReference>
<evidence type="ECO:0000256" key="2">
    <source>
        <dbReference type="ARBA" id="ARBA00022598"/>
    </source>
</evidence>
<comment type="caution">
    <text evidence="10">The sequence shown here is derived from an EMBL/GenBank/DDBJ whole genome shotgun (WGS) entry which is preliminary data.</text>
</comment>
<accession>A0A6I3KQV2</accession>
<comment type="cofactor">
    <cofactor evidence="9">
        <name>Mg(2+)</name>
        <dbReference type="ChEBI" id="CHEBI:18420"/>
    </cofactor>
</comment>
<comment type="caution">
    <text evidence="9">Lacks conserved residue(s) required for the propagation of feature annotation.</text>
</comment>
<evidence type="ECO:0000313" key="11">
    <source>
        <dbReference type="Proteomes" id="UP000440694"/>
    </source>
</evidence>
<evidence type="ECO:0000256" key="7">
    <source>
        <dbReference type="ARBA" id="ARBA00022842"/>
    </source>
</evidence>
<dbReference type="CDD" id="cd03109">
    <property type="entry name" value="DTBS"/>
    <property type="match status" value="1"/>
</dbReference>
<dbReference type="NCBIfam" id="TIGR00347">
    <property type="entry name" value="bioD"/>
    <property type="match status" value="1"/>
</dbReference>
<evidence type="ECO:0000313" key="10">
    <source>
        <dbReference type="EMBL" id="MTD96360.1"/>
    </source>
</evidence>
<keyword evidence="3 9" id="KW-0479">Metal-binding</keyword>
<reference evidence="10 11" key="1">
    <citation type="submission" date="2019-11" db="EMBL/GenBank/DDBJ databases">
        <title>Identification of a novel strain.</title>
        <authorList>
            <person name="Xu Q."/>
            <person name="Wang G."/>
        </authorList>
    </citation>
    <scope>NUCLEOTIDE SEQUENCE [LARGE SCALE GENOMIC DNA]</scope>
    <source>
        <strain evidence="11">xq</strain>
    </source>
</reference>
<feature type="binding site" evidence="9">
    <location>
        <position position="44"/>
    </location>
    <ligand>
        <name>Mg(2+)</name>
        <dbReference type="ChEBI" id="CHEBI:18420"/>
    </ligand>
</feature>
<organism evidence="10 11">
    <name type="scientific">Hyphomicrobium album</name>
    <dbReference type="NCBI Taxonomy" id="2665159"/>
    <lineage>
        <taxon>Bacteria</taxon>
        <taxon>Pseudomonadati</taxon>
        <taxon>Pseudomonadota</taxon>
        <taxon>Alphaproteobacteria</taxon>
        <taxon>Hyphomicrobiales</taxon>
        <taxon>Hyphomicrobiaceae</taxon>
        <taxon>Hyphomicrobium</taxon>
    </lineage>
</organism>
<proteinExistence type="inferred from homology"/>
<dbReference type="GO" id="GO:0005524">
    <property type="term" value="F:ATP binding"/>
    <property type="evidence" value="ECO:0007669"/>
    <property type="project" value="UniProtKB-UniRule"/>
</dbReference>
<comment type="function">
    <text evidence="9">Catalyzes a mechanistically unusual reaction, the ATP-dependent insertion of CO2 between the N7 and N8 nitrogen atoms of 7,8-diaminopelargonic acid (DAPA, also called 7,8-diammoniononanoate) to form a ureido ring.</text>
</comment>
<evidence type="ECO:0000256" key="6">
    <source>
        <dbReference type="ARBA" id="ARBA00022840"/>
    </source>
</evidence>
<evidence type="ECO:0000256" key="8">
    <source>
        <dbReference type="ARBA" id="ARBA00047386"/>
    </source>
</evidence>
<dbReference type="Gene3D" id="3.40.50.300">
    <property type="entry name" value="P-loop containing nucleotide triphosphate hydrolases"/>
    <property type="match status" value="1"/>
</dbReference>
<dbReference type="InterPro" id="IPR004472">
    <property type="entry name" value="DTB_synth_BioD"/>
</dbReference>
<dbReference type="EMBL" id="WMBQ01000003">
    <property type="protein sequence ID" value="MTD96360.1"/>
    <property type="molecule type" value="Genomic_DNA"/>
</dbReference>
<comment type="subunit">
    <text evidence="9">Homodimer.</text>
</comment>
<evidence type="ECO:0000256" key="9">
    <source>
        <dbReference type="HAMAP-Rule" id="MF_00336"/>
    </source>
</evidence>
<dbReference type="Pfam" id="PF13500">
    <property type="entry name" value="AAA_26"/>
    <property type="match status" value="1"/>
</dbReference>
<dbReference type="UniPathway" id="UPA00078">
    <property type="reaction ID" value="UER00161"/>
</dbReference>
<dbReference type="InterPro" id="IPR027417">
    <property type="entry name" value="P-loop_NTPase"/>
</dbReference>
<dbReference type="AlphaFoldDB" id="A0A6I3KQV2"/>
<keyword evidence="6 9" id="KW-0067">ATP-binding</keyword>
<comment type="similarity">
    <text evidence="9">Belongs to the dethiobiotin synthetase family.</text>
</comment>
<evidence type="ECO:0000256" key="5">
    <source>
        <dbReference type="ARBA" id="ARBA00022756"/>
    </source>
</evidence>
<dbReference type="GO" id="GO:0005829">
    <property type="term" value="C:cytosol"/>
    <property type="evidence" value="ECO:0007669"/>
    <property type="project" value="TreeGrafter"/>
</dbReference>
<sequence length="215" mass="22721">MRSAIVVTGTDTDVGKTIFAAALVGALDGYYWKPVQAGLDGETDSDLVQRLSGLPAGRILPEVYRLTTAASPHLAAERDGIVLDIEGLAGAPLSHERAVVIEGAGGLLVPLTRSYLQIELFARWRAPVVLVAATRLGTINHTLLSIEALRRRSVPLLGVAFVGDENADSEGTIAEMGGVHRLGRLPIVDPLDSETLRSAFAANFFVADFLAPVTA</sequence>
<comment type="catalytic activity">
    <reaction evidence="8">
        <text>(7R,8S)-8-amino-7-(carboxyamino)nonanoate + ATP = (4R,5S)-dethiobiotin + ADP + phosphate + H(+)</text>
        <dbReference type="Rhea" id="RHEA:63684"/>
        <dbReference type="ChEBI" id="CHEBI:15378"/>
        <dbReference type="ChEBI" id="CHEBI:30616"/>
        <dbReference type="ChEBI" id="CHEBI:43474"/>
        <dbReference type="ChEBI" id="CHEBI:149470"/>
        <dbReference type="ChEBI" id="CHEBI:149473"/>
        <dbReference type="ChEBI" id="CHEBI:456216"/>
    </reaction>
</comment>
<dbReference type="SUPFAM" id="SSF52540">
    <property type="entry name" value="P-loop containing nucleoside triphosphate hydrolases"/>
    <property type="match status" value="1"/>
</dbReference>
<dbReference type="GO" id="GO:0000287">
    <property type="term" value="F:magnesium ion binding"/>
    <property type="evidence" value="ECO:0007669"/>
    <property type="project" value="UniProtKB-UniRule"/>
</dbReference>
<comment type="pathway">
    <text evidence="9">Cofactor biosynthesis; biotin biosynthesis; biotin from 7,8-diaminononanoate: step 1/2.</text>
</comment>
<feature type="binding site" evidence="9">
    <location>
        <begin position="102"/>
        <end position="105"/>
    </location>
    <ligand>
        <name>ATP</name>
        <dbReference type="ChEBI" id="CHEBI:30616"/>
    </ligand>
</feature>
<feature type="binding site" evidence="9">
    <location>
        <begin position="13"/>
        <end position="18"/>
    </location>
    <ligand>
        <name>ATP</name>
        <dbReference type="ChEBI" id="CHEBI:30616"/>
    </ligand>
</feature>
<gene>
    <name evidence="9 10" type="primary">bioD</name>
    <name evidence="10" type="ORF">GIW81_18630</name>
</gene>
<evidence type="ECO:0000256" key="1">
    <source>
        <dbReference type="ARBA" id="ARBA00022490"/>
    </source>
</evidence>
<keyword evidence="1 9" id="KW-0963">Cytoplasm</keyword>
<keyword evidence="2 9" id="KW-0436">Ligase</keyword>
<dbReference type="EC" id="6.3.3.3" evidence="9"/>
<feature type="binding site" evidence="9">
    <location>
        <position position="102"/>
    </location>
    <ligand>
        <name>Mg(2+)</name>
        <dbReference type="ChEBI" id="CHEBI:18420"/>
    </ligand>
</feature>
<comment type="catalytic activity">
    <reaction evidence="9">
        <text>(7R,8S)-7,8-diammoniononanoate + CO2 + ATP = (4R,5S)-dethiobiotin + ADP + phosphate + 3 H(+)</text>
        <dbReference type="Rhea" id="RHEA:15805"/>
        <dbReference type="ChEBI" id="CHEBI:15378"/>
        <dbReference type="ChEBI" id="CHEBI:16526"/>
        <dbReference type="ChEBI" id="CHEBI:30616"/>
        <dbReference type="ChEBI" id="CHEBI:43474"/>
        <dbReference type="ChEBI" id="CHEBI:149469"/>
        <dbReference type="ChEBI" id="CHEBI:149473"/>
        <dbReference type="ChEBI" id="CHEBI:456216"/>
        <dbReference type="EC" id="6.3.3.3"/>
    </reaction>
</comment>
<feature type="active site" evidence="9">
    <location>
        <position position="33"/>
    </location>
</feature>
<name>A0A6I3KQV2_9HYPH</name>
<dbReference type="PIRSF" id="PIRSF006755">
    <property type="entry name" value="DTB_synth"/>
    <property type="match status" value="1"/>
</dbReference>
<keyword evidence="5 9" id="KW-0093">Biotin biosynthesis</keyword>
<feature type="binding site" evidence="9">
    <location>
        <position position="44"/>
    </location>
    <ligand>
        <name>ATP</name>
        <dbReference type="ChEBI" id="CHEBI:30616"/>
    </ligand>
</feature>
<dbReference type="GO" id="GO:0004141">
    <property type="term" value="F:dethiobiotin synthase activity"/>
    <property type="evidence" value="ECO:0007669"/>
    <property type="project" value="UniProtKB-UniRule"/>
</dbReference>
<evidence type="ECO:0000256" key="4">
    <source>
        <dbReference type="ARBA" id="ARBA00022741"/>
    </source>
</evidence>
<comment type="subcellular location">
    <subcellularLocation>
        <location evidence="9">Cytoplasm</location>
    </subcellularLocation>
</comment>
<keyword evidence="4 9" id="KW-0547">Nucleotide-binding</keyword>
<keyword evidence="11" id="KW-1185">Reference proteome</keyword>
<evidence type="ECO:0000256" key="3">
    <source>
        <dbReference type="ARBA" id="ARBA00022723"/>
    </source>
</evidence>